<keyword evidence="1" id="KW-0614">Plasmid</keyword>
<dbReference type="AlphaFoldDB" id="A4V713"/>
<protein>
    <submittedName>
        <fullName evidence="1">Uncharacterized protein</fullName>
    </submittedName>
</protein>
<proteinExistence type="predicted"/>
<dbReference type="Proteomes" id="UP000002332">
    <property type="component" value="Plasmid pQBR103"/>
</dbReference>
<dbReference type="EMBL" id="AM235768">
    <property type="protein sequence ID" value="CAM96324.1"/>
    <property type="molecule type" value="Genomic_DNA"/>
</dbReference>
<accession>A4V713</accession>
<geneLocation type="plasmid" evidence="1 2">
    <name>pQBR103</name>
</geneLocation>
<organism evidence="1 2">
    <name type="scientific">Pseudomonas fluorescens (strain SBW25)</name>
    <dbReference type="NCBI Taxonomy" id="216595"/>
    <lineage>
        <taxon>Bacteria</taxon>
        <taxon>Pseudomonadati</taxon>
        <taxon>Pseudomonadota</taxon>
        <taxon>Gammaproteobacteria</taxon>
        <taxon>Pseudomonadales</taxon>
        <taxon>Pseudomonadaceae</taxon>
        <taxon>Pseudomonas</taxon>
    </lineage>
</organism>
<sequence>MAPPELAKKPLLLSQEPAFDAGSLVLGFRSQAFRTSSSPGLSAPRSIPSNRAPRRIACSAWQASDIWTGRSSPSRGRPAAFRSILIANRNAAALGSRFSSGTVSCFVGAWYFIGACPGPNRLFNNRGFLSFGGPGLS</sequence>
<evidence type="ECO:0000313" key="2">
    <source>
        <dbReference type="Proteomes" id="UP000002332"/>
    </source>
</evidence>
<reference evidence="1 2" key="1">
    <citation type="journal article" date="2007" name="ISME J.">
        <title>Sequence-based analysis of pQBR103; a representative of a unique, transfer-proficient mega plasmid resident in the microbial community of sugar beet.</title>
        <authorList>
            <person name="Tett A."/>
            <person name="Spiers A.J."/>
            <person name="Crossman L.C."/>
            <person name="Ager D."/>
            <person name="Ciric L."/>
            <person name="Dow J.M."/>
            <person name="Fry J.C."/>
            <person name="Harris D."/>
            <person name="Lilley A."/>
            <person name="Oliver A."/>
            <person name="Parkhill J."/>
            <person name="Quail M.A."/>
            <person name="Rainey P.B."/>
            <person name="Saunders N.J."/>
            <person name="Seeger K."/>
            <person name="Snyder L.A.S."/>
            <person name="Squares R."/>
            <person name="Thomas C.M."/>
            <person name="Turner S.L."/>
            <person name="Zhang X.-X."/>
            <person name="Field D."/>
            <person name="Bailey M.J."/>
        </authorList>
    </citation>
    <scope>NUCLEOTIDE SEQUENCE [LARGE SCALE GENOMIC DNA]</scope>
    <source>
        <strain evidence="1 2">SBW25</strain>
    </source>
</reference>
<name>A4V713_PSEFS</name>
<evidence type="ECO:0000313" key="1">
    <source>
        <dbReference type="EMBL" id="CAM96324.1"/>
    </source>
</evidence>
<gene>
    <name evidence="1" type="ordered locus">pQBR0292</name>
</gene>